<dbReference type="STRING" id="1569628.A0A316UK05"/>
<keyword evidence="5" id="KW-1185">Reference proteome</keyword>
<dbReference type="RefSeq" id="XP_025359876.1">
    <property type="nucleotide sequence ID" value="XM_025509897.1"/>
</dbReference>
<dbReference type="GeneID" id="37031720"/>
<dbReference type="GO" id="GO:0016747">
    <property type="term" value="F:acyltransferase activity, transferring groups other than amino-acyl groups"/>
    <property type="evidence" value="ECO:0007669"/>
    <property type="project" value="TreeGrafter"/>
</dbReference>
<dbReference type="EMBL" id="KZ819677">
    <property type="protein sequence ID" value="PWN25264.1"/>
    <property type="molecule type" value="Genomic_DNA"/>
</dbReference>
<organism evidence="4 5">
    <name type="scientific">Jaminaea rosea</name>
    <dbReference type="NCBI Taxonomy" id="1569628"/>
    <lineage>
        <taxon>Eukaryota</taxon>
        <taxon>Fungi</taxon>
        <taxon>Dikarya</taxon>
        <taxon>Basidiomycota</taxon>
        <taxon>Ustilaginomycotina</taxon>
        <taxon>Exobasidiomycetes</taxon>
        <taxon>Microstromatales</taxon>
        <taxon>Microstromatales incertae sedis</taxon>
        <taxon>Jaminaea</taxon>
    </lineage>
</organism>
<gene>
    <name evidence="4" type="ORF">BDZ90DRAFT_86327</name>
</gene>
<dbReference type="OrthoDB" id="1862401at2759"/>
<evidence type="ECO:0000256" key="3">
    <source>
        <dbReference type="SAM" id="MobiDB-lite"/>
    </source>
</evidence>
<evidence type="ECO:0000313" key="4">
    <source>
        <dbReference type="EMBL" id="PWN25264.1"/>
    </source>
</evidence>
<dbReference type="InterPro" id="IPR050317">
    <property type="entry name" value="Plant_Fungal_Acyltransferase"/>
</dbReference>
<dbReference type="Pfam" id="PF02458">
    <property type="entry name" value="Transferase"/>
    <property type="match status" value="1"/>
</dbReference>
<sequence length="507" mass="55037">MPSHEITRNPTRLIHAAHPPLAGFPSRWALGPMDYYLGPGIPIVVVFVYEAGQGGEEAGSVVPVHRLEKAMRYLLDSHPHFTGRFIAEAGEAKEPCIAQLGSGAALIEANSSARLDSFVRPEGGDYITTSFPPDLVPPYEPTAEYLAHNPFFAVQHTRFSCGGVALAIRMAHAVVDGEGFFSVVRDLATVYRQLSAGVEKPQLDHAPSIRPYMADWASGASEEEREEARSWKSRGYKLAGEDWKEGSNGVTQSTPVIESDSPPPDPDPVQGRVLRFSPTQLASLKQAALPHTHTEGQYITTFDALFAHLLQLTYRARSSPHRNPAAQPTICNFLTPSSWRARLGLPAHHTPNTCFVNFASLDPQEVLQGPVDRIATAVHSVSRGLSLGDAQAELRWLCAQRDKGRVQLAYEYGEGSLMLSAWHRMDVYAAGTLDDALVPAVVSTPFTSVSLVDGLGYFLPVPPKVGKQGEGAGIDVALALKGSVWREIDRALGKKGEEGKRSFTYVG</sequence>
<dbReference type="Gene3D" id="3.30.559.10">
    <property type="entry name" value="Chloramphenicol acetyltransferase-like domain"/>
    <property type="match status" value="2"/>
</dbReference>
<evidence type="ECO:0008006" key="6">
    <source>
        <dbReference type="Google" id="ProtNLM"/>
    </source>
</evidence>
<proteinExistence type="predicted"/>
<dbReference type="PANTHER" id="PTHR31642">
    <property type="entry name" value="TRICHOTHECENE 3-O-ACETYLTRANSFERASE"/>
    <property type="match status" value="1"/>
</dbReference>
<accession>A0A316UK05</accession>
<dbReference type="SUPFAM" id="SSF52777">
    <property type="entry name" value="CoA-dependent acyltransferases"/>
    <property type="match status" value="1"/>
</dbReference>
<protein>
    <recommendedName>
        <fullName evidence="6">Transferase-domain-containing protein</fullName>
    </recommendedName>
</protein>
<dbReference type="AlphaFoldDB" id="A0A316UK05"/>
<evidence type="ECO:0000256" key="2">
    <source>
        <dbReference type="ARBA" id="ARBA00023315"/>
    </source>
</evidence>
<evidence type="ECO:0000313" key="5">
    <source>
        <dbReference type="Proteomes" id="UP000245884"/>
    </source>
</evidence>
<keyword evidence="1" id="KW-0808">Transferase</keyword>
<evidence type="ECO:0000256" key="1">
    <source>
        <dbReference type="ARBA" id="ARBA00022679"/>
    </source>
</evidence>
<keyword evidence="2" id="KW-0012">Acyltransferase</keyword>
<name>A0A316UK05_9BASI</name>
<dbReference type="InterPro" id="IPR023213">
    <property type="entry name" value="CAT-like_dom_sf"/>
</dbReference>
<dbReference type="PANTHER" id="PTHR31642:SF11">
    <property type="entry name" value="SHIKIMATE O-HYDROXYCINNAMOYLTRANSFERASE"/>
    <property type="match status" value="1"/>
</dbReference>
<reference evidence="4 5" key="1">
    <citation type="journal article" date="2018" name="Mol. Biol. Evol.">
        <title>Broad Genomic Sampling Reveals a Smut Pathogenic Ancestry of the Fungal Clade Ustilaginomycotina.</title>
        <authorList>
            <person name="Kijpornyongpan T."/>
            <person name="Mondo S.J."/>
            <person name="Barry K."/>
            <person name="Sandor L."/>
            <person name="Lee J."/>
            <person name="Lipzen A."/>
            <person name="Pangilinan J."/>
            <person name="LaButti K."/>
            <person name="Hainaut M."/>
            <person name="Henrissat B."/>
            <person name="Grigoriev I.V."/>
            <person name="Spatafora J.W."/>
            <person name="Aime M.C."/>
        </authorList>
    </citation>
    <scope>NUCLEOTIDE SEQUENCE [LARGE SCALE GENOMIC DNA]</scope>
    <source>
        <strain evidence="4 5">MCA 5214</strain>
    </source>
</reference>
<feature type="region of interest" description="Disordered" evidence="3">
    <location>
        <begin position="242"/>
        <end position="268"/>
    </location>
</feature>
<dbReference type="Proteomes" id="UP000245884">
    <property type="component" value="Unassembled WGS sequence"/>
</dbReference>